<organism evidence="4">
    <name type="scientific">Odontella aurita</name>
    <dbReference type="NCBI Taxonomy" id="265563"/>
    <lineage>
        <taxon>Eukaryota</taxon>
        <taxon>Sar</taxon>
        <taxon>Stramenopiles</taxon>
        <taxon>Ochrophyta</taxon>
        <taxon>Bacillariophyta</taxon>
        <taxon>Mediophyceae</taxon>
        <taxon>Biddulphiophycidae</taxon>
        <taxon>Eupodiscales</taxon>
        <taxon>Odontellaceae</taxon>
        <taxon>Odontella</taxon>
    </lineage>
</organism>
<dbReference type="InterPro" id="IPR029044">
    <property type="entry name" value="Nucleotide-diphossugar_trans"/>
</dbReference>
<feature type="domain" description="PDZ" evidence="3">
    <location>
        <begin position="756"/>
        <end position="837"/>
    </location>
</feature>
<proteinExistence type="predicted"/>
<gene>
    <name evidence="4" type="ORF">OAUR00152_LOCUS24043</name>
</gene>
<dbReference type="Pfam" id="PF00595">
    <property type="entry name" value="PDZ"/>
    <property type="match status" value="1"/>
</dbReference>
<name>A0A7S4J8T7_9STRA</name>
<evidence type="ECO:0000259" key="3">
    <source>
        <dbReference type="PROSITE" id="PS50106"/>
    </source>
</evidence>
<dbReference type="GO" id="GO:0051999">
    <property type="term" value="P:mannosyl-inositol phosphorylceramide biosynthetic process"/>
    <property type="evidence" value="ECO:0007669"/>
    <property type="project" value="TreeGrafter"/>
</dbReference>
<dbReference type="InterPro" id="IPR051706">
    <property type="entry name" value="Glycosyltransferase_domain"/>
</dbReference>
<dbReference type="GO" id="GO:0016020">
    <property type="term" value="C:membrane"/>
    <property type="evidence" value="ECO:0007669"/>
    <property type="project" value="GOC"/>
</dbReference>
<feature type="region of interest" description="Disordered" evidence="2">
    <location>
        <begin position="183"/>
        <end position="213"/>
    </location>
</feature>
<sequence>MAEWIAELVLNKQWPPNFEQIATGIAGLVKIGDIVSDCFFVNSLFEFRETFGPVLGVKAPSVTVFIAFATTFTIVGIIFDLYKAFIVVKEHRKSEQNGAITQETTWCEAMLASMRHHCFRCRAPPPEEDDVYSEEAKKKFRWWKRSNLVWEEIPQLIILVAFYATVRGVLVSCDAITETVKQCNETNNDSPTPLTFSPTPSPTSSARDTYDNYGLTPSISPNTFRRILDVDFHGEEYVDVLHFEGERKNLDISRPKEKRKVPSMPKVIIQTSPNSTLDQNWQFYRQSLEDLNPDFSFLHFNDEEALQFIEEHFPDTMLRNVYESLPRPVMKADVFRLAAVYVLGGFYMDMDMFAHQPLEPLTTLEYGTAIFPKEWKQNDAEFAARHFRRPSDDSERWQVGNYAFAATPQHDFVLDALNEAVARCFEIMSSSSSALVSDLDVLRATGPYMLSEVYHRGRKAGKYGDVYHMPGDFTEPLRHRNYGHNDWHKFGAYAEHMLSHTWTSHEFVQRNLQFDFYPTAAPTFDAPTRDFYPTSTLRPSPSPSQDFYAPSPTSVPTPSPDFYQDDSDIRANPSSDQCDTAERLIEQCTNDQENAQVDLSVAQEDLYLSSILSTVFTLLTIIGMIIVSCKERRKGENEADSQSKPAKGPSGATQHTMQHSSLGAPAATTGYPTAYMGAPAAMGYPAASMGATAVAMSVPNAPVAVPAASNASMGVPVTSMGIPPTPMGTGSFDFSGVNAPAPFAPVGAPPSGAAGKVKLSTTFQGLKLDCATARTNAVGLSIAKQSDGGFYVQHVREGGAAEAEGTIQVGDMVLAVNGETVGATWPLDRLVQAIRHAVETNAGTLIIDVKRISYEEYFSNET</sequence>
<dbReference type="Gene3D" id="2.30.42.10">
    <property type="match status" value="1"/>
</dbReference>
<dbReference type="InterPro" id="IPR001478">
    <property type="entry name" value="PDZ"/>
</dbReference>
<dbReference type="EMBL" id="HBKQ01035029">
    <property type="protein sequence ID" value="CAE2255972.1"/>
    <property type="molecule type" value="Transcribed_RNA"/>
</dbReference>
<dbReference type="Pfam" id="PF04488">
    <property type="entry name" value="Gly_transf_sug"/>
    <property type="match status" value="1"/>
</dbReference>
<evidence type="ECO:0000313" key="4">
    <source>
        <dbReference type="EMBL" id="CAE2255972.1"/>
    </source>
</evidence>
<evidence type="ECO:0000256" key="1">
    <source>
        <dbReference type="ARBA" id="ARBA00022679"/>
    </source>
</evidence>
<dbReference type="SUPFAM" id="SSF53448">
    <property type="entry name" value="Nucleotide-diphospho-sugar transferases"/>
    <property type="match status" value="1"/>
</dbReference>
<dbReference type="InterPro" id="IPR007577">
    <property type="entry name" value="GlycoTrfase_DXD_sugar-bd_CS"/>
</dbReference>
<dbReference type="InterPro" id="IPR036034">
    <property type="entry name" value="PDZ_sf"/>
</dbReference>
<evidence type="ECO:0000256" key="2">
    <source>
        <dbReference type="SAM" id="MobiDB-lite"/>
    </source>
</evidence>
<feature type="compositionally biased region" description="Low complexity" evidence="2">
    <location>
        <begin position="190"/>
        <end position="205"/>
    </location>
</feature>
<protein>
    <recommendedName>
        <fullName evidence="3">PDZ domain-containing protein</fullName>
    </recommendedName>
</protein>
<dbReference type="SUPFAM" id="SSF50156">
    <property type="entry name" value="PDZ domain-like"/>
    <property type="match status" value="1"/>
</dbReference>
<dbReference type="SMART" id="SM00228">
    <property type="entry name" value="PDZ"/>
    <property type="match status" value="1"/>
</dbReference>
<reference evidence="4" key="1">
    <citation type="submission" date="2021-01" db="EMBL/GenBank/DDBJ databases">
        <authorList>
            <person name="Corre E."/>
            <person name="Pelletier E."/>
            <person name="Niang G."/>
            <person name="Scheremetjew M."/>
            <person name="Finn R."/>
            <person name="Kale V."/>
            <person name="Holt S."/>
            <person name="Cochrane G."/>
            <person name="Meng A."/>
            <person name="Brown T."/>
            <person name="Cohen L."/>
        </authorList>
    </citation>
    <scope>NUCLEOTIDE SEQUENCE</scope>
    <source>
        <strain evidence="4">Isolate 1302-5</strain>
    </source>
</reference>
<dbReference type="GO" id="GO:0000030">
    <property type="term" value="F:mannosyltransferase activity"/>
    <property type="evidence" value="ECO:0007669"/>
    <property type="project" value="TreeGrafter"/>
</dbReference>
<feature type="compositionally biased region" description="Polar residues" evidence="2">
    <location>
        <begin position="651"/>
        <end position="661"/>
    </location>
</feature>
<accession>A0A7S4J8T7</accession>
<dbReference type="Gene3D" id="3.90.550.20">
    <property type="match status" value="1"/>
</dbReference>
<dbReference type="AlphaFoldDB" id="A0A7S4J8T7"/>
<dbReference type="PANTHER" id="PTHR32385">
    <property type="entry name" value="MANNOSYL PHOSPHORYLINOSITOL CERAMIDE SYNTHASE"/>
    <property type="match status" value="1"/>
</dbReference>
<dbReference type="PROSITE" id="PS50106">
    <property type="entry name" value="PDZ"/>
    <property type="match status" value="1"/>
</dbReference>
<feature type="region of interest" description="Disordered" evidence="2">
    <location>
        <begin position="528"/>
        <end position="578"/>
    </location>
</feature>
<keyword evidence="1" id="KW-0808">Transferase</keyword>
<feature type="region of interest" description="Disordered" evidence="2">
    <location>
        <begin position="636"/>
        <end position="664"/>
    </location>
</feature>
<dbReference type="PANTHER" id="PTHR32385:SF15">
    <property type="entry name" value="INOSITOL PHOSPHOCERAMIDE MANNOSYLTRANSFERASE 1"/>
    <property type="match status" value="1"/>
</dbReference>
<dbReference type="CDD" id="cd00136">
    <property type="entry name" value="PDZ_canonical"/>
    <property type="match status" value="1"/>
</dbReference>